<evidence type="ECO:0000313" key="2">
    <source>
        <dbReference type="EMBL" id="CCE63973.1"/>
    </source>
</evidence>
<dbReference type="OMA" id="EDVIDWI"/>
<gene>
    <name evidence="2" type="primary">TPHA0G01360</name>
    <name evidence="2" type="ordered locus">TPHA_0G01360</name>
</gene>
<keyword evidence="3" id="KW-1185">Reference proteome</keyword>
<dbReference type="HOGENOM" id="CLU_249091_0_0_1"/>
<dbReference type="GeneID" id="11535758"/>
<evidence type="ECO:0000256" key="1">
    <source>
        <dbReference type="SAM" id="MobiDB-lite"/>
    </source>
</evidence>
<sequence>MADQNRNLKLTVPKRNFKRFNSVIRKPEHHKRHYINGKHMGNKVHFDHPVLNRIKSSNKFGGRRASGRHTNRNKQDIDLEYTSKDNITYDWIQSIIADGKEILKVVKEEVNIKQGDLNTSSTKEKSAETILKTYVDDLLENMEEISEDENLQSETEDIEIIEEVSAGEEELDENNDDSHDINIDNYNIVNDDENSSQEVEYRTDTSFNNYNETFRDSINDSEANQGDSDSSNPDEADIDIAEIEDVKEEENIDDIVIDGHINATLKSERNESGKESQPDIEGEEKDDDNNRYGDQYSSYIQPLFNLEADTSPDEEYSSNENPHSDNNDENNDMGNDIKGMDNNVDQEHLYSEENYDLKPEIYNNHQNDDDLLQNVINQDTWAENIDISLQDQSTSEHNETSSDKDVSDEESELAIISEGEYTFKNGDVSFDNNFKIDHVHGLTEELDVNKTKDIILNGNDDDNIDNDMDINSTNIESDFNLPDNIFNIQNIASTVLKMQEENINNVEDPIAGSIDDEEENKKESDSRFNDPENTVYEAASQSEQEDAIVLNEKDKVVEQTLLVETVSDINENQTFDDINSTMLNETAYFSVDEDNSKLIVDAYGEKTNDEIKSKKYQIVLTGSVYSSTSYEDNREVLQSQNEYLPAFSENPFSEDDDGNLQSDILSETLKALDKIKLDKKKFDESSLHQEESVALAGDNITESALDNEVSAERQVIVTNIDDPGSIREITKDNNDVKEEIHIDLEGPVTTDLKEDLAMSINENNHVEANVDSYISVEKNDALDIKEDMELDDKEEIINKPLILYKNSNNMKENNMEKELAANSSLVMDYEYDIRTSFMDSNIGQQTEQTMSDTAHDIKTESVNHFPQMDIDINEMHTLEENIFDTANNIELNVSGDVLIANAGHNEKPEVNNYNSNDLELNQQLVETTEYGFTETKVTEDARQGSHDNNITHEELVNSINENADSEIPTVLDNRELPIYSDEVEKRSASQPSSSDYVVNTDNTDRLESLDNSTNSSFPKKVLKAPINAFQYLLTNLKSMTSAVPAFVKTIDMIDAIDSETILDDNEELSENEAQLCETSEKVVIDEKDIVNELRECGGTKTTDSLNNIKNTDFKSNVDSVSNLSYEIPKHHDEVETIDRDNSQTDFKDLEEDLGYKESNFVKPLINQTIVEDPSLKKIHSEDQKKESLVFEDRQNIIAYMSKLKQLTQTIEHKISSNSDMESELSMKDNGDGINASSISYFEAKNPDTSEFEISNSTNLNIKDDSGIEIRNRKQLSKISEELPSELSRIQNHKIEVEIDDSTIPVNDDDLNDNHGELDIDYDIKSTETDARDDSEDVVNGEANINTNSSEETLLSESAINNNSKKVKNESTGGVVVEEPVKTHNDNYDTLIVPENFEEPQKQEEEINTEKNSSEEIKNITEKEESKKIQPALPSRSSKRSKRELRSRKRNVDSPDTAAPPSKKTRRRKSTKQKQISQAAPTSNKGKRSRRRK</sequence>
<feature type="region of interest" description="Disordered" evidence="1">
    <location>
        <begin position="1379"/>
        <end position="1492"/>
    </location>
</feature>
<evidence type="ECO:0000313" key="3">
    <source>
        <dbReference type="Proteomes" id="UP000005666"/>
    </source>
</evidence>
<feature type="compositionally biased region" description="Basic and acidic residues" evidence="1">
    <location>
        <begin position="1398"/>
        <end position="1427"/>
    </location>
</feature>
<reference evidence="2 3" key="1">
    <citation type="journal article" date="2011" name="Proc. Natl. Acad. Sci. U.S.A.">
        <title>Evolutionary erosion of yeast sex chromosomes by mating-type switching accidents.</title>
        <authorList>
            <person name="Gordon J.L."/>
            <person name="Armisen D."/>
            <person name="Proux-Wera E."/>
            <person name="Oheigeartaigh S.S."/>
            <person name="Byrne K.P."/>
            <person name="Wolfe K.H."/>
        </authorList>
    </citation>
    <scope>NUCLEOTIDE SEQUENCE [LARGE SCALE GENOMIC DNA]</scope>
    <source>
        <strain evidence="3">ATCC 24235 / CBS 4417 / NBRC 1672 / NRRL Y-8282 / UCD 70-5</strain>
    </source>
</reference>
<feature type="compositionally biased region" description="Basic residues" evidence="1">
    <location>
        <begin position="1436"/>
        <end position="1448"/>
    </location>
</feature>
<dbReference type="KEGG" id="tpf:TPHA_0G01360"/>
<feature type="compositionally biased region" description="Basic and acidic residues" evidence="1">
    <location>
        <begin position="266"/>
        <end position="277"/>
    </location>
</feature>
<feature type="region of interest" description="Disordered" evidence="1">
    <location>
        <begin position="507"/>
        <end position="532"/>
    </location>
</feature>
<feature type="region of interest" description="Disordered" evidence="1">
    <location>
        <begin position="388"/>
        <end position="411"/>
    </location>
</feature>
<accession>G8BVP5</accession>
<feature type="region of interest" description="Disordered" evidence="1">
    <location>
        <begin position="263"/>
        <end position="295"/>
    </location>
</feature>
<name>G8BVP5_TETPH</name>
<feature type="compositionally biased region" description="Basic residues" evidence="1">
    <location>
        <begin position="1462"/>
        <end position="1471"/>
    </location>
</feature>
<feature type="region of interest" description="Disordered" evidence="1">
    <location>
        <begin position="309"/>
        <end position="342"/>
    </location>
</feature>
<dbReference type="Proteomes" id="UP000005666">
    <property type="component" value="Chromosome 7"/>
</dbReference>
<organism evidence="2 3">
    <name type="scientific">Tetrapisispora phaffii (strain ATCC 24235 / CBS 4417 / NBRC 1672 / NRRL Y-8282 / UCD 70-5)</name>
    <name type="common">Yeast</name>
    <name type="synonym">Fabospora phaffii</name>
    <dbReference type="NCBI Taxonomy" id="1071381"/>
    <lineage>
        <taxon>Eukaryota</taxon>
        <taxon>Fungi</taxon>
        <taxon>Dikarya</taxon>
        <taxon>Ascomycota</taxon>
        <taxon>Saccharomycotina</taxon>
        <taxon>Saccharomycetes</taxon>
        <taxon>Saccharomycetales</taxon>
        <taxon>Saccharomycetaceae</taxon>
        <taxon>Tetrapisispora</taxon>
    </lineage>
</organism>
<feature type="compositionally biased region" description="Acidic residues" evidence="1">
    <location>
        <begin position="278"/>
        <end position="287"/>
    </location>
</feature>
<feature type="compositionally biased region" description="Basic and acidic residues" evidence="1">
    <location>
        <begin position="519"/>
        <end position="530"/>
    </location>
</feature>
<dbReference type="RefSeq" id="XP_003686407.1">
    <property type="nucleotide sequence ID" value="XM_003686359.1"/>
</dbReference>
<protein>
    <submittedName>
        <fullName evidence="2">Uncharacterized protein</fullName>
    </submittedName>
</protein>
<feature type="region of interest" description="Disordered" evidence="1">
    <location>
        <begin position="167"/>
        <end position="236"/>
    </location>
</feature>
<dbReference type="OrthoDB" id="4070768at2759"/>
<feature type="compositionally biased region" description="Basic and acidic residues" evidence="1">
    <location>
        <begin position="394"/>
        <end position="405"/>
    </location>
</feature>
<proteinExistence type="predicted"/>
<feature type="compositionally biased region" description="Polar residues" evidence="1">
    <location>
        <begin position="220"/>
        <end position="231"/>
    </location>
</feature>
<dbReference type="EMBL" id="HE612862">
    <property type="protein sequence ID" value="CCE63973.1"/>
    <property type="molecule type" value="Genomic_DNA"/>
</dbReference>